<evidence type="ECO:0000313" key="6">
    <source>
        <dbReference type="EMBL" id="WEL19722.1"/>
    </source>
</evidence>
<comment type="similarity">
    <text evidence="1">Belongs to the eukaryotic ribosomal protein eL15 family.</text>
</comment>
<dbReference type="Gene3D" id="3.40.1120.10">
    <property type="entry name" value="Ribosomal protein l15e"/>
    <property type="match status" value="1"/>
</dbReference>
<keyword evidence="2 6" id="KW-0689">Ribosomal protein</keyword>
<evidence type="ECO:0000313" key="7">
    <source>
        <dbReference type="Proteomes" id="UP001218034"/>
    </source>
</evidence>
<dbReference type="SUPFAM" id="SSF54189">
    <property type="entry name" value="Ribosomal proteins S24e, L23 and L15e"/>
    <property type="match status" value="1"/>
</dbReference>
<dbReference type="SMART" id="SM01384">
    <property type="entry name" value="Ribosomal_L15e"/>
    <property type="match status" value="1"/>
</dbReference>
<dbReference type="InterPro" id="IPR000439">
    <property type="entry name" value="Ribosomal_eL15"/>
</dbReference>
<evidence type="ECO:0000256" key="1">
    <source>
        <dbReference type="ARBA" id="ARBA00006857"/>
    </source>
</evidence>
<dbReference type="NCBIfam" id="NF003269">
    <property type="entry name" value="PRK04243.1"/>
    <property type="match status" value="1"/>
</dbReference>
<dbReference type="InterPro" id="IPR024794">
    <property type="entry name" value="Rbsml_eL15_core_dom_sf"/>
</dbReference>
<dbReference type="InterPro" id="IPR012678">
    <property type="entry name" value="Ribosomal_uL23/eL15/eS24_sf"/>
</dbReference>
<accession>A0ABY8CEV5</accession>
<feature type="compositionally biased region" description="Polar residues" evidence="5">
    <location>
        <begin position="181"/>
        <end position="191"/>
    </location>
</feature>
<sequence length="191" mass="22353">MSYYKYARESYNQPKEQLDELWQKRLVEWRQQNALEKAENPTRVPKARSLGYKAKRGFNVIRSRVSKGNSKRERPAGGRRPKRYGQSRFHPKKSKRLIAEQRASKKYENLEVLDSYWVAEDGNYKWFEVIMVDPDEPTIEADDDINWICDEKDRVGRGKTPAGRKNRGLRNKGKGAEKVRPSQNANSHKGK</sequence>
<keyword evidence="3" id="KW-0687">Ribonucleoprotein</keyword>
<dbReference type="GO" id="GO:0005840">
    <property type="term" value="C:ribosome"/>
    <property type="evidence" value="ECO:0007669"/>
    <property type="project" value="UniProtKB-KW"/>
</dbReference>
<dbReference type="GeneID" id="98290761"/>
<gene>
    <name evidence="6" type="primary">rpl15a</name>
    <name evidence="6" type="ORF">SVXNc_0708</name>
</gene>
<evidence type="ECO:0000256" key="3">
    <source>
        <dbReference type="ARBA" id="ARBA00023274"/>
    </source>
</evidence>
<proteinExistence type="inferred from homology"/>
<dbReference type="RefSeq" id="WP_347721554.1">
    <property type="nucleotide sequence ID" value="NZ_CP104395.1"/>
</dbReference>
<keyword evidence="7" id="KW-1185">Reference proteome</keyword>
<protein>
    <recommendedName>
        <fullName evidence="4">50S ribosomal protein L15e</fullName>
    </recommendedName>
</protein>
<feature type="compositionally biased region" description="Basic residues" evidence="5">
    <location>
        <begin position="162"/>
        <end position="173"/>
    </location>
</feature>
<reference evidence="6 7" key="1">
    <citation type="submission" date="2022-09" db="EMBL/GenBank/DDBJ databases">
        <title>Xylan utilization by haloarchaea-nanohaloarchaea associations.</title>
        <authorList>
            <person name="Yakimov M."/>
        </authorList>
    </citation>
    <scope>NUCLEOTIDE SEQUENCE [LARGE SCALE GENOMIC DNA]</scope>
    <source>
        <strain evidence="6 7">SVXNc</strain>
    </source>
</reference>
<dbReference type="PANTHER" id="PTHR11847:SF4">
    <property type="entry name" value="LARGE RIBOSOMAL SUBUNIT PROTEIN EL15"/>
    <property type="match status" value="1"/>
</dbReference>
<feature type="compositionally biased region" description="Basic residues" evidence="5">
    <location>
        <begin position="77"/>
        <end position="96"/>
    </location>
</feature>
<dbReference type="EMBL" id="CP104395">
    <property type="protein sequence ID" value="WEL19722.1"/>
    <property type="molecule type" value="Genomic_DNA"/>
</dbReference>
<organism evidence="6 7">
    <name type="scientific">Candidatus Nanohalococcus occultus</name>
    <dbReference type="NCBI Taxonomy" id="2978047"/>
    <lineage>
        <taxon>Archaea</taxon>
        <taxon>Candidatus Nanohalarchaeota</taxon>
        <taxon>Candidatus Nanohalarchaeota incertae sedis</taxon>
        <taxon>Candidatus Nanohalococcus</taxon>
    </lineage>
</organism>
<feature type="region of interest" description="Disordered" evidence="5">
    <location>
        <begin position="152"/>
        <end position="191"/>
    </location>
</feature>
<dbReference type="PANTHER" id="PTHR11847">
    <property type="entry name" value="RIBOSOMAL PROTEIN L15"/>
    <property type="match status" value="1"/>
</dbReference>
<feature type="region of interest" description="Disordered" evidence="5">
    <location>
        <begin position="62"/>
        <end position="97"/>
    </location>
</feature>
<dbReference type="Pfam" id="PF00827">
    <property type="entry name" value="Ribosomal_L15e"/>
    <property type="match status" value="1"/>
</dbReference>
<name>A0ABY8CEV5_9ARCH</name>
<evidence type="ECO:0000256" key="2">
    <source>
        <dbReference type="ARBA" id="ARBA00022980"/>
    </source>
</evidence>
<evidence type="ECO:0000256" key="4">
    <source>
        <dbReference type="ARBA" id="ARBA00035535"/>
    </source>
</evidence>
<evidence type="ECO:0000256" key="5">
    <source>
        <dbReference type="SAM" id="MobiDB-lite"/>
    </source>
</evidence>
<dbReference type="Proteomes" id="UP001218034">
    <property type="component" value="Chromosome"/>
</dbReference>